<keyword evidence="3" id="KW-1185">Reference proteome</keyword>
<reference evidence="2 3" key="1">
    <citation type="submission" date="2020-08" db="EMBL/GenBank/DDBJ databases">
        <title>Genomic Encyclopedia of Type Strains, Phase IV (KMG-IV): sequencing the most valuable type-strain genomes for metagenomic binning, comparative biology and taxonomic classification.</title>
        <authorList>
            <person name="Goeker M."/>
        </authorList>
    </citation>
    <scope>NUCLEOTIDE SEQUENCE [LARGE SCALE GENOMIC DNA]</scope>
    <source>
        <strain evidence="2 3">DSM 44197</strain>
    </source>
</reference>
<dbReference type="EMBL" id="JACJIA010000008">
    <property type="protein sequence ID" value="MBA8954275.1"/>
    <property type="molecule type" value="Genomic_DNA"/>
</dbReference>
<dbReference type="AlphaFoldDB" id="A0A7W3LU11"/>
<keyword evidence="1" id="KW-1133">Transmembrane helix</keyword>
<sequence>MRRPSFLPSLDELEDQALERSAVGPEKGSQFDHPTAKALFKVALAITLVAHVLAGVWLVFNGHG</sequence>
<evidence type="ECO:0000313" key="3">
    <source>
        <dbReference type="Proteomes" id="UP000572680"/>
    </source>
</evidence>
<protein>
    <submittedName>
        <fullName evidence="2">Succinate dehydrogenase/fumarate reductase cytochrome b subunit</fullName>
    </submittedName>
</protein>
<comment type="caution">
    <text evidence="2">The sequence shown here is derived from an EMBL/GenBank/DDBJ whole genome shotgun (WGS) entry which is preliminary data.</text>
</comment>
<organism evidence="2 3">
    <name type="scientific">Actinomadura namibiensis</name>
    <dbReference type="NCBI Taxonomy" id="182080"/>
    <lineage>
        <taxon>Bacteria</taxon>
        <taxon>Bacillati</taxon>
        <taxon>Actinomycetota</taxon>
        <taxon>Actinomycetes</taxon>
        <taxon>Streptosporangiales</taxon>
        <taxon>Thermomonosporaceae</taxon>
        <taxon>Actinomadura</taxon>
    </lineage>
</organism>
<accession>A0A7W3LU11</accession>
<proteinExistence type="predicted"/>
<feature type="transmembrane region" description="Helical" evidence="1">
    <location>
        <begin position="38"/>
        <end position="60"/>
    </location>
</feature>
<keyword evidence="1" id="KW-0472">Membrane</keyword>
<name>A0A7W3LU11_ACTNM</name>
<evidence type="ECO:0000256" key="1">
    <source>
        <dbReference type="SAM" id="Phobius"/>
    </source>
</evidence>
<dbReference type="Proteomes" id="UP000572680">
    <property type="component" value="Unassembled WGS sequence"/>
</dbReference>
<dbReference type="RefSeq" id="WP_182846365.1">
    <property type="nucleotide sequence ID" value="NZ_BAAALP010000023.1"/>
</dbReference>
<gene>
    <name evidence="2" type="ORF">HNR61_005929</name>
</gene>
<evidence type="ECO:0000313" key="2">
    <source>
        <dbReference type="EMBL" id="MBA8954275.1"/>
    </source>
</evidence>
<keyword evidence="1" id="KW-0812">Transmembrane</keyword>